<accession>A0ACB9ABR3</accession>
<comment type="caution">
    <text evidence="1">The sequence shown here is derived from an EMBL/GenBank/DDBJ whole genome shotgun (WGS) entry which is preliminary data.</text>
</comment>
<dbReference type="EMBL" id="CM042054">
    <property type="protein sequence ID" value="KAI3707552.1"/>
    <property type="molecule type" value="Genomic_DNA"/>
</dbReference>
<sequence length="364" mass="40641">MLACCMKPSSSDEVPPATPPPAPSEPGEPKPVTLSFRELQIATRGWRTDCFLGKGGTCEVFRGMLKNKQMVAIKRLRKDPAMVNRFLREYKSEKSFLHQLHHENIIDFKGFCTELKELILVLEFAPKGTLYDRLHDSNELLGWENRMKIALGAARAIDYIHHVVPGPVLHRDIKSTHIVIDEGYNSKLIDFGNAIYQPKDMHCNHIIGTEPYTAPEYKRENRLTTKCDIYGFGVVLLELITGRKAAPEGEMRIMDWASVRLVATANWPTLVPEMIDERIRETVPLIDMIKIMKLATDCLRRDIPERPEASEVVARLLEISCLVHTAPSSSGGGISCLEQTIATSIIGGGNTVESCHGPVTTGEI</sequence>
<proteinExistence type="predicted"/>
<gene>
    <name evidence="1" type="ORF">L6452_26178</name>
</gene>
<keyword evidence="2" id="KW-1185">Reference proteome</keyword>
<reference evidence="2" key="1">
    <citation type="journal article" date="2022" name="Mol. Ecol. Resour.">
        <title>The genomes of chicory, endive, great burdock and yacon provide insights into Asteraceae palaeo-polyploidization history and plant inulin production.</title>
        <authorList>
            <person name="Fan W."/>
            <person name="Wang S."/>
            <person name="Wang H."/>
            <person name="Wang A."/>
            <person name="Jiang F."/>
            <person name="Liu H."/>
            <person name="Zhao H."/>
            <person name="Xu D."/>
            <person name="Zhang Y."/>
        </authorList>
    </citation>
    <scope>NUCLEOTIDE SEQUENCE [LARGE SCALE GENOMIC DNA]</scope>
    <source>
        <strain evidence="2">cv. Niubang</strain>
    </source>
</reference>
<dbReference type="Proteomes" id="UP001055879">
    <property type="component" value="Linkage Group LG08"/>
</dbReference>
<organism evidence="1 2">
    <name type="scientific">Arctium lappa</name>
    <name type="common">Greater burdock</name>
    <name type="synonym">Lappa major</name>
    <dbReference type="NCBI Taxonomy" id="4217"/>
    <lineage>
        <taxon>Eukaryota</taxon>
        <taxon>Viridiplantae</taxon>
        <taxon>Streptophyta</taxon>
        <taxon>Embryophyta</taxon>
        <taxon>Tracheophyta</taxon>
        <taxon>Spermatophyta</taxon>
        <taxon>Magnoliopsida</taxon>
        <taxon>eudicotyledons</taxon>
        <taxon>Gunneridae</taxon>
        <taxon>Pentapetalae</taxon>
        <taxon>asterids</taxon>
        <taxon>campanulids</taxon>
        <taxon>Asterales</taxon>
        <taxon>Asteraceae</taxon>
        <taxon>Carduoideae</taxon>
        <taxon>Cardueae</taxon>
        <taxon>Arctiinae</taxon>
        <taxon>Arctium</taxon>
    </lineage>
</organism>
<evidence type="ECO:0000313" key="2">
    <source>
        <dbReference type="Proteomes" id="UP001055879"/>
    </source>
</evidence>
<evidence type="ECO:0000313" key="1">
    <source>
        <dbReference type="EMBL" id="KAI3707552.1"/>
    </source>
</evidence>
<name>A0ACB9ABR3_ARCLA</name>
<reference evidence="1 2" key="2">
    <citation type="journal article" date="2022" name="Mol. Ecol. Resour.">
        <title>The genomes of chicory, endive, great burdock and yacon provide insights into Asteraceae paleo-polyploidization history and plant inulin production.</title>
        <authorList>
            <person name="Fan W."/>
            <person name="Wang S."/>
            <person name="Wang H."/>
            <person name="Wang A."/>
            <person name="Jiang F."/>
            <person name="Liu H."/>
            <person name="Zhao H."/>
            <person name="Xu D."/>
            <person name="Zhang Y."/>
        </authorList>
    </citation>
    <scope>NUCLEOTIDE SEQUENCE [LARGE SCALE GENOMIC DNA]</scope>
    <source>
        <strain evidence="2">cv. Niubang</strain>
    </source>
</reference>
<protein>
    <submittedName>
        <fullName evidence="1">Uncharacterized protein</fullName>
    </submittedName>
</protein>